<proteinExistence type="predicted"/>
<feature type="region of interest" description="Disordered" evidence="1">
    <location>
        <begin position="129"/>
        <end position="154"/>
    </location>
</feature>
<protein>
    <submittedName>
        <fullName evidence="2">Uncharacterized protein</fullName>
    </submittedName>
</protein>
<evidence type="ECO:0000313" key="3">
    <source>
        <dbReference type="Proteomes" id="UP000799428"/>
    </source>
</evidence>
<sequence length="167" mass="17804">MTDSNSHSARAARACVKDHHHLPRHNVRFMASIICTLWPPGIGSIDASSFRRAPKISNHQQSTCSTNPTSTLQFHLRAIKAVALPSRSSCSHCSRNTSGHCLEIVSPATFGPAQGRNLLQSHKYTFTTATVGGSGSPTGTNPRNGKSLLDPALGVLTGEPLRSDLLP</sequence>
<dbReference type="AlphaFoldDB" id="A0A6G1K3G3"/>
<accession>A0A6G1K3G3</accession>
<feature type="compositionally biased region" description="Polar residues" evidence="1">
    <location>
        <begin position="129"/>
        <end position="144"/>
    </location>
</feature>
<organism evidence="2 3">
    <name type="scientific">Pleomassaria siparia CBS 279.74</name>
    <dbReference type="NCBI Taxonomy" id="1314801"/>
    <lineage>
        <taxon>Eukaryota</taxon>
        <taxon>Fungi</taxon>
        <taxon>Dikarya</taxon>
        <taxon>Ascomycota</taxon>
        <taxon>Pezizomycotina</taxon>
        <taxon>Dothideomycetes</taxon>
        <taxon>Pleosporomycetidae</taxon>
        <taxon>Pleosporales</taxon>
        <taxon>Pleomassariaceae</taxon>
        <taxon>Pleomassaria</taxon>
    </lineage>
</organism>
<dbReference type="EMBL" id="MU005774">
    <property type="protein sequence ID" value="KAF2707406.1"/>
    <property type="molecule type" value="Genomic_DNA"/>
</dbReference>
<name>A0A6G1K3G3_9PLEO</name>
<dbReference type="Proteomes" id="UP000799428">
    <property type="component" value="Unassembled WGS sequence"/>
</dbReference>
<reference evidence="2" key="1">
    <citation type="journal article" date="2020" name="Stud. Mycol.">
        <title>101 Dothideomycetes genomes: a test case for predicting lifestyles and emergence of pathogens.</title>
        <authorList>
            <person name="Haridas S."/>
            <person name="Albert R."/>
            <person name="Binder M."/>
            <person name="Bloem J."/>
            <person name="Labutti K."/>
            <person name="Salamov A."/>
            <person name="Andreopoulos B."/>
            <person name="Baker S."/>
            <person name="Barry K."/>
            <person name="Bills G."/>
            <person name="Bluhm B."/>
            <person name="Cannon C."/>
            <person name="Castanera R."/>
            <person name="Culley D."/>
            <person name="Daum C."/>
            <person name="Ezra D."/>
            <person name="Gonzalez J."/>
            <person name="Henrissat B."/>
            <person name="Kuo A."/>
            <person name="Liang C."/>
            <person name="Lipzen A."/>
            <person name="Lutzoni F."/>
            <person name="Magnuson J."/>
            <person name="Mondo S."/>
            <person name="Nolan M."/>
            <person name="Ohm R."/>
            <person name="Pangilinan J."/>
            <person name="Park H.-J."/>
            <person name="Ramirez L."/>
            <person name="Alfaro M."/>
            <person name="Sun H."/>
            <person name="Tritt A."/>
            <person name="Yoshinaga Y."/>
            <person name="Zwiers L.-H."/>
            <person name="Turgeon B."/>
            <person name="Goodwin S."/>
            <person name="Spatafora J."/>
            <person name="Crous P."/>
            <person name="Grigoriev I."/>
        </authorList>
    </citation>
    <scope>NUCLEOTIDE SEQUENCE</scope>
    <source>
        <strain evidence="2">CBS 279.74</strain>
    </source>
</reference>
<keyword evidence="3" id="KW-1185">Reference proteome</keyword>
<evidence type="ECO:0000313" key="2">
    <source>
        <dbReference type="EMBL" id="KAF2707406.1"/>
    </source>
</evidence>
<evidence type="ECO:0000256" key="1">
    <source>
        <dbReference type="SAM" id="MobiDB-lite"/>
    </source>
</evidence>
<gene>
    <name evidence="2" type="ORF">K504DRAFT_56488</name>
</gene>